<proteinExistence type="predicted"/>
<sequence>MLVNSARSVLQCLFVQPLHLSFVVIGKCTIISFEILLTNITKRT</sequence>
<reference evidence="1" key="2">
    <citation type="journal article" date="2015" name="Data Brief">
        <title>Shoot transcriptome of the giant reed, Arundo donax.</title>
        <authorList>
            <person name="Barrero R.A."/>
            <person name="Guerrero F.D."/>
            <person name="Moolhuijzen P."/>
            <person name="Goolsby J.A."/>
            <person name="Tidwell J."/>
            <person name="Bellgard S.E."/>
            <person name="Bellgard M.I."/>
        </authorList>
    </citation>
    <scope>NUCLEOTIDE SEQUENCE</scope>
    <source>
        <tissue evidence="1">Shoot tissue taken approximately 20 cm above the soil surface</tissue>
    </source>
</reference>
<protein>
    <submittedName>
        <fullName evidence="1">Uncharacterized protein</fullName>
    </submittedName>
</protein>
<name>A0A0A9HNS7_ARUDO</name>
<dbReference type="EMBL" id="GBRH01160402">
    <property type="protein sequence ID" value="JAE37494.1"/>
    <property type="molecule type" value="Transcribed_RNA"/>
</dbReference>
<dbReference type="AlphaFoldDB" id="A0A0A9HNS7"/>
<organism evidence="1">
    <name type="scientific">Arundo donax</name>
    <name type="common">Giant reed</name>
    <name type="synonym">Donax arundinaceus</name>
    <dbReference type="NCBI Taxonomy" id="35708"/>
    <lineage>
        <taxon>Eukaryota</taxon>
        <taxon>Viridiplantae</taxon>
        <taxon>Streptophyta</taxon>
        <taxon>Embryophyta</taxon>
        <taxon>Tracheophyta</taxon>
        <taxon>Spermatophyta</taxon>
        <taxon>Magnoliopsida</taxon>
        <taxon>Liliopsida</taxon>
        <taxon>Poales</taxon>
        <taxon>Poaceae</taxon>
        <taxon>PACMAD clade</taxon>
        <taxon>Arundinoideae</taxon>
        <taxon>Arundineae</taxon>
        <taxon>Arundo</taxon>
    </lineage>
</organism>
<accession>A0A0A9HNS7</accession>
<reference evidence="1" key="1">
    <citation type="submission" date="2014-09" db="EMBL/GenBank/DDBJ databases">
        <authorList>
            <person name="Magalhaes I.L.F."/>
            <person name="Oliveira U."/>
            <person name="Santos F.R."/>
            <person name="Vidigal T.H.D.A."/>
            <person name="Brescovit A.D."/>
            <person name="Santos A.J."/>
        </authorList>
    </citation>
    <scope>NUCLEOTIDE SEQUENCE</scope>
    <source>
        <tissue evidence="1">Shoot tissue taken approximately 20 cm above the soil surface</tissue>
    </source>
</reference>
<evidence type="ECO:0000313" key="1">
    <source>
        <dbReference type="EMBL" id="JAE37494.1"/>
    </source>
</evidence>